<accession>A0A699H7T9</accession>
<gene>
    <name evidence="3" type="ORF">Tci_322026</name>
</gene>
<dbReference type="PANTHER" id="PTHR35046">
    <property type="entry name" value="ZINC KNUCKLE (CCHC-TYPE) FAMILY PROTEIN"/>
    <property type="match status" value="1"/>
</dbReference>
<dbReference type="Pfam" id="PF17921">
    <property type="entry name" value="Integrase_H2C2"/>
    <property type="match status" value="1"/>
</dbReference>
<dbReference type="EMBL" id="BKCJ010111997">
    <property type="protein sequence ID" value="GEX50051.1"/>
    <property type="molecule type" value="Genomic_DNA"/>
</dbReference>
<dbReference type="AlphaFoldDB" id="A0A699H7T9"/>
<feature type="compositionally biased region" description="Basic and acidic residues" evidence="1">
    <location>
        <begin position="631"/>
        <end position="652"/>
    </location>
</feature>
<dbReference type="SUPFAM" id="SSF56672">
    <property type="entry name" value="DNA/RNA polymerases"/>
    <property type="match status" value="1"/>
</dbReference>
<dbReference type="InterPro" id="IPR041588">
    <property type="entry name" value="Integrase_H2C2"/>
</dbReference>
<dbReference type="InterPro" id="IPR043128">
    <property type="entry name" value="Rev_trsase/Diguanyl_cyclase"/>
</dbReference>
<dbReference type="PROSITE" id="PS50994">
    <property type="entry name" value="INTEGRASE"/>
    <property type="match status" value="1"/>
</dbReference>
<dbReference type="InterPro" id="IPR000477">
    <property type="entry name" value="RT_dom"/>
</dbReference>
<evidence type="ECO:0000259" key="2">
    <source>
        <dbReference type="PROSITE" id="PS50994"/>
    </source>
</evidence>
<dbReference type="Gene3D" id="3.30.420.10">
    <property type="entry name" value="Ribonuclease H-like superfamily/Ribonuclease H"/>
    <property type="match status" value="1"/>
</dbReference>
<name>A0A699H7T9_TANCI</name>
<organism evidence="3">
    <name type="scientific">Tanacetum cinerariifolium</name>
    <name type="common">Dalmatian daisy</name>
    <name type="synonym">Chrysanthemum cinerariifolium</name>
    <dbReference type="NCBI Taxonomy" id="118510"/>
    <lineage>
        <taxon>Eukaryota</taxon>
        <taxon>Viridiplantae</taxon>
        <taxon>Streptophyta</taxon>
        <taxon>Embryophyta</taxon>
        <taxon>Tracheophyta</taxon>
        <taxon>Spermatophyta</taxon>
        <taxon>Magnoliopsida</taxon>
        <taxon>eudicotyledons</taxon>
        <taxon>Gunneridae</taxon>
        <taxon>Pentapetalae</taxon>
        <taxon>asterids</taxon>
        <taxon>campanulids</taxon>
        <taxon>Asterales</taxon>
        <taxon>Asteraceae</taxon>
        <taxon>Asteroideae</taxon>
        <taxon>Anthemideae</taxon>
        <taxon>Anthemidinae</taxon>
        <taxon>Tanacetum</taxon>
    </lineage>
</organism>
<dbReference type="InterPro" id="IPR012337">
    <property type="entry name" value="RNaseH-like_sf"/>
</dbReference>
<dbReference type="GO" id="GO:0015074">
    <property type="term" value="P:DNA integration"/>
    <property type="evidence" value="ECO:0007669"/>
    <property type="project" value="InterPro"/>
</dbReference>
<dbReference type="GO" id="GO:0003676">
    <property type="term" value="F:nucleic acid binding"/>
    <property type="evidence" value="ECO:0007669"/>
    <property type="project" value="InterPro"/>
</dbReference>
<dbReference type="SUPFAM" id="SSF53098">
    <property type="entry name" value="Ribonuclease H-like"/>
    <property type="match status" value="1"/>
</dbReference>
<evidence type="ECO:0000256" key="1">
    <source>
        <dbReference type="SAM" id="MobiDB-lite"/>
    </source>
</evidence>
<protein>
    <recommendedName>
        <fullName evidence="2">Integrase catalytic domain-containing protein</fullName>
    </recommendedName>
</protein>
<dbReference type="InterPro" id="IPR036397">
    <property type="entry name" value="RNaseH_sf"/>
</dbReference>
<feature type="compositionally biased region" description="Acidic residues" evidence="1">
    <location>
        <begin position="654"/>
        <end position="664"/>
    </location>
</feature>
<feature type="compositionally biased region" description="Low complexity" evidence="1">
    <location>
        <begin position="616"/>
        <end position="629"/>
    </location>
</feature>
<reference evidence="3" key="1">
    <citation type="journal article" date="2019" name="Sci. Rep.">
        <title>Draft genome of Tanacetum cinerariifolium, the natural source of mosquito coil.</title>
        <authorList>
            <person name="Yamashiro T."/>
            <person name="Shiraishi A."/>
            <person name="Satake H."/>
            <person name="Nakayama K."/>
        </authorList>
    </citation>
    <scope>NUCLEOTIDE SEQUENCE</scope>
</reference>
<proteinExistence type="predicted"/>
<dbReference type="Gene3D" id="3.30.70.270">
    <property type="match status" value="1"/>
</dbReference>
<evidence type="ECO:0000313" key="3">
    <source>
        <dbReference type="EMBL" id="GEX50051.1"/>
    </source>
</evidence>
<feature type="region of interest" description="Disordered" evidence="1">
    <location>
        <begin position="615"/>
        <end position="682"/>
    </location>
</feature>
<sequence length="770" mass="88883">MQIRVQGFDSFRGLYYDDPDFREIWSKCDNGPFQQFSKLDGGLVGHCGHHKTLALLREQFYWPRMERYINRLLERYRTCHIAKTHCSNAGDYKKCGRKKVVVEPEPPAHDPLEEAKTKPNVWDDESVDINPFGGEKPSLGLKFEIFEFIGKVYLDNFIDWMSTVERVFNVRDIPDKLKNMNVEEVINEFDKLRMRCDVVKEEEQVIAWFLEVLKPEIADISKGSISRFTLPTRTASSIAPKITPKGTTLTTLAAGPIYDTDAEPKFDKPSDELVYYDHREALVIQKFLNFSIGRSYKDEVWCEVNPMDAAYILLGSPWKFDRKTKYDGFQNTYSSKIDGTDFEGLLKTSPYVVTLAVVEENKIISEAALQVQPLLREFTDVIPDDIPPGLPTMRDTQHCINFILGEYESVCSTCLVGTQTWGTFWMCIDSRVVNKITIKYHFPISQLDDLLDHLHDYTIFSKIDLRSGYHQIRMRPGDEWKTAFKTRYELLLERFCTCHIAKTHSSNAGSHTPLSVPVAPWENVSLDFVLGLPHTQRAKDSIMVVVDRFSKMSHFVPCSKMFDASQVATLYFVEIVKLHGVPKTLTSDRDVNMGILHVKPYTPRDGPSMKIRAKIRQSNPRSPSPSRSSHQNRDHDGKGSRQMRNNDLRTELEYFSEDYDEEQEMEPRREKNSRGNTEGGRLLKEAPRENEGQVVNLPPLLGAYLRRGENRKGDLDNFLHLFEGAIWMQKWLIPIACHMFTYTLKDSARIWWNSQKAISILDYEDLKAKF</sequence>
<feature type="domain" description="Integrase catalytic" evidence="2">
    <location>
        <begin position="516"/>
        <end position="589"/>
    </location>
</feature>
<dbReference type="Gene3D" id="1.10.340.70">
    <property type="match status" value="1"/>
</dbReference>
<dbReference type="Pfam" id="PF00078">
    <property type="entry name" value="RVT_1"/>
    <property type="match status" value="1"/>
</dbReference>
<dbReference type="Gene3D" id="3.10.10.10">
    <property type="entry name" value="HIV Type 1 Reverse Transcriptase, subunit A, domain 1"/>
    <property type="match status" value="1"/>
</dbReference>
<comment type="caution">
    <text evidence="3">The sequence shown here is derived from an EMBL/GenBank/DDBJ whole genome shotgun (WGS) entry which is preliminary data.</text>
</comment>
<dbReference type="InterPro" id="IPR001584">
    <property type="entry name" value="Integrase_cat-core"/>
</dbReference>
<dbReference type="PANTHER" id="PTHR35046:SF26">
    <property type="entry name" value="RNA-DIRECTED DNA POLYMERASE"/>
    <property type="match status" value="1"/>
</dbReference>
<dbReference type="InterPro" id="IPR043502">
    <property type="entry name" value="DNA/RNA_pol_sf"/>
</dbReference>